<dbReference type="PROSITE" id="PS50931">
    <property type="entry name" value="HTH_LYSR"/>
    <property type="match status" value="1"/>
</dbReference>
<dbReference type="CDD" id="cd08442">
    <property type="entry name" value="PBP2_YofA_SoxR_like"/>
    <property type="match status" value="1"/>
</dbReference>
<accession>A0A7T7CG59</accession>
<dbReference type="EMBL" id="CP054706">
    <property type="protein sequence ID" value="QQK80684.1"/>
    <property type="molecule type" value="Genomic_DNA"/>
</dbReference>
<dbReference type="Proteomes" id="UP000595349">
    <property type="component" value="Chromosome"/>
</dbReference>
<evidence type="ECO:0000256" key="4">
    <source>
        <dbReference type="ARBA" id="ARBA00023163"/>
    </source>
</evidence>
<keyword evidence="3" id="KW-0238">DNA-binding</keyword>
<dbReference type="InterPro" id="IPR036390">
    <property type="entry name" value="WH_DNA-bd_sf"/>
</dbReference>
<feature type="domain" description="HTH lysR-type" evidence="5">
    <location>
        <begin position="1"/>
        <end position="58"/>
    </location>
</feature>
<dbReference type="Gene3D" id="3.40.190.290">
    <property type="match status" value="1"/>
</dbReference>
<dbReference type="PANTHER" id="PTHR30126:SF40">
    <property type="entry name" value="HTH-TYPE TRANSCRIPTIONAL REGULATOR GLTR"/>
    <property type="match status" value="1"/>
</dbReference>
<dbReference type="GO" id="GO:0000976">
    <property type="term" value="F:transcription cis-regulatory region binding"/>
    <property type="evidence" value="ECO:0007669"/>
    <property type="project" value="TreeGrafter"/>
</dbReference>
<dbReference type="Gene3D" id="1.10.10.10">
    <property type="entry name" value="Winged helix-like DNA-binding domain superfamily/Winged helix DNA-binding domain"/>
    <property type="match status" value="1"/>
</dbReference>
<dbReference type="Pfam" id="PF00126">
    <property type="entry name" value="HTH_1"/>
    <property type="match status" value="1"/>
</dbReference>
<sequence>MDIRDLWIFKELAENGNTMKTAEKLNYVQSNITGRIKKLEAELQTQLFYRHARGVSLTSKGTLLLSYTDQILHLMDTTKKAVQDSEMIRGPLYLGANETTASARLPALLASYNQRYPEVDLSLKIGETHTLIKDVLNYKLDGAFVVGPVQDADLIQMPVMEEALVLITAQRHSLLSWTDLNDQTLLTRPSCIYRKRLEQWLQEEGIFPKKIIEFGTLESIIGCVKAGLGVSITTQSLVKQYQVEKELNLHPLPPRYSKVRTVFIRREDTFVDRAYKSFLSMVKQEDPTKLNNRKDIP</sequence>
<name>A0A7T7CG59_9BACI</name>
<protein>
    <submittedName>
        <fullName evidence="6">LysR family transcriptional regulator</fullName>
    </submittedName>
</protein>
<dbReference type="InterPro" id="IPR000847">
    <property type="entry name" value="LysR_HTH_N"/>
</dbReference>
<evidence type="ECO:0000256" key="2">
    <source>
        <dbReference type="ARBA" id="ARBA00023015"/>
    </source>
</evidence>
<keyword evidence="2" id="KW-0805">Transcription regulation</keyword>
<evidence type="ECO:0000259" key="5">
    <source>
        <dbReference type="PROSITE" id="PS50931"/>
    </source>
</evidence>
<comment type="similarity">
    <text evidence="1">Belongs to the LysR transcriptional regulatory family.</text>
</comment>
<keyword evidence="4" id="KW-0804">Transcription</keyword>
<keyword evidence="7" id="KW-1185">Reference proteome</keyword>
<dbReference type="InterPro" id="IPR036388">
    <property type="entry name" value="WH-like_DNA-bd_sf"/>
</dbReference>
<dbReference type="SUPFAM" id="SSF46785">
    <property type="entry name" value="Winged helix' DNA-binding domain"/>
    <property type="match status" value="1"/>
</dbReference>
<dbReference type="SUPFAM" id="SSF53850">
    <property type="entry name" value="Periplasmic binding protein-like II"/>
    <property type="match status" value="1"/>
</dbReference>
<evidence type="ECO:0000256" key="3">
    <source>
        <dbReference type="ARBA" id="ARBA00023125"/>
    </source>
</evidence>
<reference evidence="6 7" key="1">
    <citation type="submission" date="2020-06" db="EMBL/GenBank/DDBJ databases">
        <title>Genomic analysis of Salicibibacter sp. NKC21-4.</title>
        <authorList>
            <person name="Oh Y.J."/>
        </authorList>
    </citation>
    <scope>NUCLEOTIDE SEQUENCE [LARGE SCALE GENOMIC DNA]</scope>
    <source>
        <strain evidence="6 7">NKC21-4</strain>
    </source>
</reference>
<evidence type="ECO:0000313" key="7">
    <source>
        <dbReference type="Proteomes" id="UP000595349"/>
    </source>
</evidence>
<dbReference type="PANTHER" id="PTHR30126">
    <property type="entry name" value="HTH-TYPE TRANSCRIPTIONAL REGULATOR"/>
    <property type="match status" value="1"/>
</dbReference>
<dbReference type="RefSeq" id="WP_200085053.1">
    <property type="nucleotide sequence ID" value="NZ_CP054706.1"/>
</dbReference>
<dbReference type="InterPro" id="IPR005119">
    <property type="entry name" value="LysR_subst-bd"/>
</dbReference>
<dbReference type="Pfam" id="PF03466">
    <property type="entry name" value="LysR_substrate"/>
    <property type="match status" value="1"/>
</dbReference>
<evidence type="ECO:0000313" key="6">
    <source>
        <dbReference type="EMBL" id="QQK80684.1"/>
    </source>
</evidence>
<evidence type="ECO:0000256" key="1">
    <source>
        <dbReference type="ARBA" id="ARBA00009437"/>
    </source>
</evidence>
<dbReference type="GO" id="GO:0003700">
    <property type="term" value="F:DNA-binding transcription factor activity"/>
    <property type="evidence" value="ECO:0007669"/>
    <property type="project" value="InterPro"/>
</dbReference>
<dbReference type="KEGG" id="scib:HUG20_12775"/>
<organism evidence="6 7">
    <name type="scientific">Salicibibacter cibi</name>
    <dbReference type="NCBI Taxonomy" id="2743001"/>
    <lineage>
        <taxon>Bacteria</taxon>
        <taxon>Bacillati</taxon>
        <taxon>Bacillota</taxon>
        <taxon>Bacilli</taxon>
        <taxon>Bacillales</taxon>
        <taxon>Bacillaceae</taxon>
        <taxon>Salicibibacter</taxon>
    </lineage>
</organism>
<proteinExistence type="inferred from homology"/>
<dbReference type="AlphaFoldDB" id="A0A7T7CG59"/>
<gene>
    <name evidence="6" type="ORF">HUG20_12775</name>
</gene>